<protein>
    <recommendedName>
        <fullName evidence="5">Secreted protein</fullName>
    </recommendedName>
</protein>
<gene>
    <name evidence="3" type="ORF">QRT03_05145</name>
</gene>
<evidence type="ECO:0008006" key="5">
    <source>
        <dbReference type="Google" id="ProtNLM"/>
    </source>
</evidence>
<feature type="compositionally biased region" description="Low complexity" evidence="1">
    <location>
        <begin position="39"/>
        <end position="50"/>
    </location>
</feature>
<evidence type="ECO:0000313" key="4">
    <source>
        <dbReference type="Proteomes" id="UP001231924"/>
    </source>
</evidence>
<dbReference type="RefSeq" id="WP_286051434.1">
    <property type="nucleotide sequence ID" value="NZ_JASVWF010000001.1"/>
</dbReference>
<feature type="chain" id="PRO_5046115923" description="Secreted protein" evidence="2">
    <location>
        <begin position="29"/>
        <end position="83"/>
    </location>
</feature>
<keyword evidence="2" id="KW-0732">Signal</keyword>
<feature type="compositionally biased region" description="Basic and acidic residues" evidence="1">
    <location>
        <begin position="63"/>
        <end position="83"/>
    </location>
</feature>
<keyword evidence="4" id="KW-1185">Reference proteome</keyword>
<reference evidence="3 4" key="1">
    <citation type="submission" date="2023-06" db="EMBL/GenBank/DDBJ databases">
        <title>Actinomycetospora Odt1-22.</title>
        <authorList>
            <person name="Supong K."/>
        </authorList>
    </citation>
    <scope>NUCLEOTIDE SEQUENCE [LARGE SCALE GENOMIC DNA]</scope>
    <source>
        <strain evidence="3 4">Odt1-22</strain>
    </source>
</reference>
<organism evidence="3 4">
    <name type="scientific">Actinomycetospora termitidis</name>
    <dbReference type="NCBI Taxonomy" id="3053470"/>
    <lineage>
        <taxon>Bacteria</taxon>
        <taxon>Bacillati</taxon>
        <taxon>Actinomycetota</taxon>
        <taxon>Actinomycetes</taxon>
        <taxon>Pseudonocardiales</taxon>
        <taxon>Pseudonocardiaceae</taxon>
        <taxon>Actinomycetospora</taxon>
    </lineage>
</organism>
<evidence type="ECO:0000256" key="2">
    <source>
        <dbReference type="SAM" id="SignalP"/>
    </source>
</evidence>
<name>A0ABT7M3T3_9PSEU</name>
<evidence type="ECO:0000313" key="3">
    <source>
        <dbReference type="EMBL" id="MDL5155332.1"/>
    </source>
</evidence>
<comment type="caution">
    <text evidence="3">The sequence shown here is derived from an EMBL/GenBank/DDBJ whole genome shotgun (WGS) entry which is preliminary data.</text>
</comment>
<accession>A0ABT7M3T3</accession>
<dbReference type="EMBL" id="JASVWF010000001">
    <property type="protein sequence ID" value="MDL5155332.1"/>
    <property type="molecule type" value="Genomic_DNA"/>
</dbReference>
<feature type="region of interest" description="Disordered" evidence="1">
    <location>
        <begin position="29"/>
        <end position="83"/>
    </location>
</feature>
<sequence>MVLFVVAVMVLVAVGVLLWKAVSAQALATGPGATDEDAPTGPTRPAGGPPRRTRPVAPDDDPEFLRSLDEQVRRGREDPPSTS</sequence>
<dbReference type="Proteomes" id="UP001231924">
    <property type="component" value="Unassembled WGS sequence"/>
</dbReference>
<feature type="signal peptide" evidence="2">
    <location>
        <begin position="1"/>
        <end position="28"/>
    </location>
</feature>
<proteinExistence type="predicted"/>
<evidence type="ECO:0000256" key="1">
    <source>
        <dbReference type="SAM" id="MobiDB-lite"/>
    </source>
</evidence>